<keyword evidence="5 6" id="KW-0472">Membrane</keyword>
<dbReference type="GO" id="GO:0005385">
    <property type="term" value="F:zinc ion transmembrane transporter activity"/>
    <property type="evidence" value="ECO:0007669"/>
    <property type="project" value="TreeGrafter"/>
</dbReference>
<sequence>MSGKCILSGYSNSNGIVMLVNTEKISTEIFRYMDVIWKGAFVLGIVCPCLVGSVSLDASYLDLVHRNVHDFNSFDQFYRDVLRDFRYHRPTDTVSSPINIEKIRSNDFDEDYLKTSCYETASDLLLAHGYNTTNLSLSANDLETLLPGVLYSIENPGCKRQLPPTSPYGFFDVWIFGLICIVITKVVHCIIFLVTGNHTLALTSEGLSRSLSNQTPPTFTSTDEVRLSPVKYHIWLGLGFNAFTCGLILGTISYHLIPHIYETPNEDFSYTYLLRGTVILCGVFLFFIVEKLLRFRFKVDDKQLDESFHATDQEAMSSDTPMIQMARMHGTLHVHERDHVHHTPSDLPVEPSSTADNHVVENRTEHDQPASLNHEHRINKLILYHAVYDFSNDVIYGCGLSTALAHDRLIGFVLWLMIFSEGFRRHSYLLSSLGRKLGFAFLFFSVVFLILGYVIGGLLLGINQQFTSDSTFIPKEYIYSIVYGALFYTSLVTLIPELNDYGQHLQTSAPLKEQRLLKILIFICQNLFLLIGILIALIFAIVWRYYHRRYIYAYISPRDSSRLFNRF</sequence>
<dbReference type="GO" id="GO:0140410">
    <property type="term" value="F:monoatomic cation:bicarbonate symporter activity"/>
    <property type="evidence" value="ECO:0007669"/>
    <property type="project" value="TreeGrafter"/>
</dbReference>
<evidence type="ECO:0000313" key="7">
    <source>
        <dbReference type="EMBL" id="CAF1011410.1"/>
    </source>
</evidence>
<protein>
    <submittedName>
        <fullName evidence="7">Uncharacterized protein</fullName>
    </submittedName>
</protein>
<evidence type="ECO:0000256" key="2">
    <source>
        <dbReference type="ARBA" id="ARBA00006939"/>
    </source>
</evidence>
<comment type="subcellular location">
    <subcellularLocation>
        <location evidence="1">Membrane</location>
        <topology evidence="1">Multi-pass membrane protein</topology>
    </subcellularLocation>
</comment>
<feature type="transmembrane region" description="Helical" evidence="6">
    <location>
        <begin position="234"/>
        <end position="257"/>
    </location>
</feature>
<dbReference type="Proteomes" id="UP000663828">
    <property type="component" value="Unassembled WGS sequence"/>
</dbReference>
<dbReference type="InterPro" id="IPR050799">
    <property type="entry name" value="ZIP_Transporter"/>
</dbReference>
<dbReference type="GO" id="GO:0030003">
    <property type="term" value="P:intracellular monoatomic cation homeostasis"/>
    <property type="evidence" value="ECO:0007669"/>
    <property type="project" value="TreeGrafter"/>
</dbReference>
<evidence type="ECO:0000313" key="8">
    <source>
        <dbReference type="Proteomes" id="UP000663828"/>
    </source>
</evidence>
<accession>A0A814HLA9</accession>
<feature type="transmembrane region" description="Helical" evidence="6">
    <location>
        <begin position="35"/>
        <end position="56"/>
    </location>
</feature>
<evidence type="ECO:0000256" key="6">
    <source>
        <dbReference type="SAM" id="Phobius"/>
    </source>
</evidence>
<feature type="transmembrane region" description="Helical" evidence="6">
    <location>
        <begin position="516"/>
        <end position="543"/>
    </location>
</feature>
<organism evidence="7 8">
    <name type="scientific">Adineta ricciae</name>
    <name type="common">Rotifer</name>
    <dbReference type="NCBI Taxonomy" id="249248"/>
    <lineage>
        <taxon>Eukaryota</taxon>
        <taxon>Metazoa</taxon>
        <taxon>Spiralia</taxon>
        <taxon>Gnathifera</taxon>
        <taxon>Rotifera</taxon>
        <taxon>Eurotatoria</taxon>
        <taxon>Bdelloidea</taxon>
        <taxon>Adinetida</taxon>
        <taxon>Adinetidae</taxon>
        <taxon>Adineta</taxon>
    </lineage>
</organism>
<dbReference type="AlphaFoldDB" id="A0A814HLA9"/>
<proteinExistence type="inferred from homology"/>
<dbReference type="Pfam" id="PF02535">
    <property type="entry name" value="Zip"/>
    <property type="match status" value="1"/>
</dbReference>
<feature type="transmembrane region" description="Helical" evidence="6">
    <location>
        <begin position="438"/>
        <end position="462"/>
    </location>
</feature>
<reference evidence="7" key="1">
    <citation type="submission" date="2021-02" db="EMBL/GenBank/DDBJ databases">
        <authorList>
            <person name="Nowell W R."/>
        </authorList>
    </citation>
    <scope>NUCLEOTIDE SEQUENCE</scope>
</reference>
<keyword evidence="3 6" id="KW-0812">Transmembrane</keyword>
<dbReference type="EMBL" id="CAJNOR010000806">
    <property type="protein sequence ID" value="CAF1011410.1"/>
    <property type="molecule type" value="Genomic_DNA"/>
</dbReference>
<dbReference type="PANTHER" id="PTHR12191">
    <property type="entry name" value="SOLUTE CARRIER FAMILY 39"/>
    <property type="match status" value="1"/>
</dbReference>
<name>A0A814HLA9_ADIRI</name>
<evidence type="ECO:0000256" key="4">
    <source>
        <dbReference type="ARBA" id="ARBA00022989"/>
    </source>
</evidence>
<keyword evidence="4 6" id="KW-1133">Transmembrane helix</keyword>
<gene>
    <name evidence="7" type="ORF">XAT740_LOCUS13742</name>
</gene>
<comment type="similarity">
    <text evidence="2">Belongs to the ZIP transporter (TC 2.A.5) family.</text>
</comment>
<feature type="transmembrane region" description="Helical" evidence="6">
    <location>
        <begin position="477"/>
        <end position="496"/>
    </location>
</feature>
<evidence type="ECO:0000256" key="3">
    <source>
        <dbReference type="ARBA" id="ARBA00022692"/>
    </source>
</evidence>
<comment type="caution">
    <text evidence="7">The sequence shown here is derived from an EMBL/GenBank/DDBJ whole genome shotgun (WGS) entry which is preliminary data.</text>
</comment>
<dbReference type="InterPro" id="IPR003689">
    <property type="entry name" value="ZIP"/>
</dbReference>
<feature type="transmembrane region" description="Helical" evidence="6">
    <location>
        <begin position="173"/>
        <end position="194"/>
    </location>
</feature>
<dbReference type="GO" id="GO:0071578">
    <property type="term" value="P:zinc ion import across plasma membrane"/>
    <property type="evidence" value="ECO:0007669"/>
    <property type="project" value="TreeGrafter"/>
</dbReference>
<dbReference type="GO" id="GO:0005886">
    <property type="term" value="C:plasma membrane"/>
    <property type="evidence" value="ECO:0007669"/>
    <property type="project" value="TreeGrafter"/>
</dbReference>
<keyword evidence="8" id="KW-1185">Reference proteome</keyword>
<evidence type="ECO:0000256" key="5">
    <source>
        <dbReference type="ARBA" id="ARBA00023136"/>
    </source>
</evidence>
<feature type="transmembrane region" description="Helical" evidence="6">
    <location>
        <begin position="269"/>
        <end position="289"/>
    </location>
</feature>
<dbReference type="PANTHER" id="PTHR12191:SF37">
    <property type="entry name" value="ZINC TRANSPORTER FOI"/>
    <property type="match status" value="1"/>
</dbReference>
<evidence type="ECO:0000256" key="1">
    <source>
        <dbReference type="ARBA" id="ARBA00004141"/>
    </source>
</evidence>
<feature type="transmembrane region" description="Helical" evidence="6">
    <location>
        <begin position="394"/>
        <end position="418"/>
    </location>
</feature>